<evidence type="ECO:0000313" key="1">
    <source>
        <dbReference type="EMBL" id="TRW47277.1"/>
    </source>
</evidence>
<protein>
    <submittedName>
        <fullName evidence="1">Uncharacterized protein</fullName>
    </submittedName>
</protein>
<name>A0A552WWW5_9MICO</name>
<gene>
    <name evidence="1" type="ORF">FJ693_01910</name>
</gene>
<evidence type="ECO:0000313" key="2">
    <source>
        <dbReference type="Proteomes" id="UP000318693"/>
    </source>
</evidence>
<accession>A0A552WWW5</accession>
<dbReference type="Proteomes" id="UP000318693">
    <property type="component" value="Unassembled WGS sequence"/>
</dbReference>
<keyword evidence="2" id="KW-1185">Reference proteome</keyword>
<organism evidence="1 2">
    <name type="scientific">Georgenia yuyongxinii</name>
    <dbReference type="NCBI Taxonomy" id="2589797"/>
    <lineage>
        <taxon>Bacteria</taxon>
        <taxon>Bacillati</taxon>
        <taxon>Actinomycetota</taxon>
        <taxon>Actinomycetes</taxon>
        <taxon>Micrococcales</taxon>
        <taxon>Bogoriellaceae</taxon>
        <taxon>Georgenia</taxon>
    </lineage>
</organism>
<sequence>MSQASARDHDRPRWYEIRVQGHLDPRWATWFDGLNLTHDSDGTTTLHGLVPDQAALHGVLQRVRDVGLPLLAVARVDPDPPDVPTTEPR</sequence>
<dbReference type="EMBL" id="VJXR01000003">
    <property type="protein sequence ID" value="TRW47277.1"/>
    <property type="molecule type" value="Genomic_DNA"/>
</dbReference>
<dbReference type="RefSeq" id="WP_143416850.1">
    <property type="nucleotide sequence ID" value="NZ_VJXR01000003.1"/>
</dbReference>
<comment type="caution">
    <text evidence="1">The sequence shown here is derived from an EMBL/GenBank/DDBJ whole genome shotgun (WGS) entry which is preliminary data.</text>
</comment>
<reference evidence="1 2" key="1">
    <citation type="submission" date="2019-07" db="EMBL/GenBank/DDBJ databases">
        <title>Georgenia wutianyii sp. nov. and Georgenia *** sp. nov. isolated from plateau pika (Ochotona curzoniae) in the Qinghai-Tibet plateau of China.</title>
        <authorList>
            <person name="Tian Z."/>
        </authorList>
    </citation>
    <scope>NUCLEOTIDE SEQUENCE [LARGE SCALE GENOMIC DNA]</scope>
    <source>
        <strain evidence="1 2">Z446</strain>
    </source>
</reference>
<proteinExistence type="predicted"/>
<dbReference type="AlphaFoldDB" id="A0A552WWW5"/>